<gene>
    <name evidence="5" type="ORF">A6A03_00470</name>
</gene>
<dbReference type="InterPro" id="IPR050251">
    <property type="entry name" value="HpcH-HpaI_aldolase"/>
</dbReference>
<comment type="similarity">
    <text evidence="1">Belongs to the HpcH/HpaI aldolase family.</text>
</comment>
<proteinExistence type="inferred from homology"/>
<evidence type="ECO:0000256" key="3">
    <source>
        <dbReference type="ARBA" id="ARBA00023239"/>
    </source>
</evidence>
<dbReference type="PANTHER" id="PTHR30502">
    <property type="entry name" value="2-KETO-3-DEOXY-L-RHAMNONATE ALDOLASE"/>
    <property type="match status" value="1"/>
</dbReference>
<evidence type="ECO:0000313" key="5">
    <source>
        <dbReference type="EMBL" id="OAN47254.1"/>
    </source>
</evidence>
<dbReference type="Proteomes" id="UP000078287">
    <property type="component" value="Unassembled WGS sequence"/>
</dbReference>
<accession>A0A178MGX7</accession>
<name>A0A178MGX7_9CHLR</name>
<keyword evidence="3" id="KW-0456">Lyase</keyword>
<comment type="caution">
    <text evidence="5">The sequence shown here is derived from an EMBL/GenBank/DDBJ whole genome shotgun (WGS) entry which is preliminary data.</text>
</comment>
<evidence type="ECO:0000259" key="4">
    <source>
        <dbReference type="Pfam" id="PF03328"/>
    </source>
</evidence>
<evidence type="ECO:0000256" key="2">
    <source>
        <dbReference type="ARBA" id="ARBA00022723"/>
    </source>
</evidence>
<dbReference type="InterPro" id="IPR015813">
    <property type="entry name" value="Pyrv/PenolPyrv_kinase-like_dom"/>
</dbReference>
<dbReference type="Gene3D" id="3.20.20.60">
    <property type="entry name" value="Phosphoenolpyruvate-binding domains"/>
    <property type="match status" value="1"/>
</dbReference>
<dbReference type="InterPro" id="IPR005000">
    <property type="entry name" value="Aldolase/citrate-lyase_domain"/>
</dbReference>
<evidence type="ECO:0000313" key="6">
    <source>
        <dbReference type="Proteomes" id="UP000078287"/>
    </source>
</evidence>
<keyword evidence="2" id="KW-0479">Metal-binding</keyword>
<organism evidence="5 6">
    <name type="scientific">Chloroflexus islandicus</name>
    <dbReference type="NCBI Taxonomy" id="1707952"/>
    <lineage>
        <taxon>Bacteria</taxon>
        <taxon>Bacillati</taxon>
        <taxon>Chloroflexota</taxon>
        <taxon>Chloroflexia</taxon>
        <taxon>Chloroflexales</taxon>
        <taxon>Chloroflexineae</taxon>
        <taxon>Chloroflexaceae</taxon>
        <taxon>Chloroflexus</taxon>
    </lineage>
</organism>
<dbReference type="OrthoDB" id="86160at2"/>
<dbReference type="SUPFAM" id="SSF51621">
    <property type="entry name" value="Phosphoenolpyruvate/pyruvate domain"/>
    <property type="match status" value="1"/>
</dbReference>
<dbReference type="GO" id="GO:0046872">
    <property type="term" value="F:metal ion binding"/>
    <property type="evidence" value="ECO:0007669"/>
    <property type="project" value="UniProtKB-KW"/>
</dbReference>
<protein>
    <submittedName>
        <fullName evidence="5">Aldolase</fullName>
    </submittedName>
</protein>
<dbReference type="GO" id="GO:0005737">
    <property type="term" value="C:cytoplasm"/>
    <property type="evidence" value="ECO:0007669"/>
    <property type="project" value="TreeGrafter"/>
</dbReference>
<feature type="domain" description="HpcH/HpaI aldolase/citrate lyase" evidence="4">
    <location>
        <begin position="19"/>
        <end position="237"/>
    </location>
</feature>
<dbReference type="EMBL" id="LWQS01000038">
    <property type="protein sequence ID" value="OAN47254.1"/>
    <property type="molecule type" value="Genomic_DNA"/>
</dbReference>
<dbReference type="AlphaFoldDB" id="A0A178MGX7"/>
<dbReference type="InterPro" id="IPR040442">
    <property type="entry name" value="Pyrv_kinase-like_dom_sf"/>
</dbReference>
<keyword evidence="6" id="KW-1185">Reference proteome</keyword>
<evidence type="ECO:0000256" key="1">
    <source>
        <dbReference type="ARBA" id="ARBA00005568"/>
    </source>
</evidence>
<reference evidence="5 6" key="1">
    <citation type="submission" date="2016-04" db="EMBL/GenBank/DDBJ databases">
        <title>Chloroflexus islandicus sp. nov., a thermophilic filamentous anoxygenic phototrophic bacterium from geyser Strokkur (Iceland).</title>
        <authorList>
            <person name="Gaisin V.A."/>
            <person name="Kalashnikov A.M."/>
            <person name="Sukhacheva M.V."/>
            <person name="Grouzdev D.S."/>
            <person name="Ivanov T.M."/>
            <person name="Kuznetsov B."/>
            <person name="Gorlenko V.M."/>
        </authorList>
    </citation>
    <scope>NUCLEOTIDE SEQUENCE [LARGE SCALE GENOMIC DNA]</scope>
    <source>
        <strain evidence="6">isl-2</strain>
    </source>
</reference>
<dbReference type="STRING" id="1707952.A6A03_00470"/>
<dbReference type="PANTHER" id="PTHR30502:SF0">
    <property type="entry name" value="PHOSPHOENOLPYRUVATE CARBOXYLASE FAMILY PROTEIN"/>
    <property type="match status" value="1"/>
</dbReference>
<dbReference type="GO" id="GO:0016832">
    <property type="term" value="F:aldehyde-lyase activity"/>
    <property type="evidence" value="ECO:0007669"/>
    <property type="project" value="TreeGrafter"/>
</dbReference>
<dbReference type="Pfam" id="PF03328">
    <property type="entry name" value="HpcH_HpaI"/>
    <property type="match status" value="1"/>
</dbReference>
<dbReference type="RefSeq" id="WP_066784156.1">
    <property type="nucleotide sequence ID" value="NZ_LWQS01000038.1"/>
</dbReference>
<sequence length="251" mass="26405">MIDTLRQHWASGAVVYNAWLTIPSPWSAELLATAGFPSLTIDLQHGLIDDPTALHILHTIDQRRCPVFVRLAWNEPAAIMRALDRGAAGIIAPLINGPDDVRALVAACRFPPEGIRSYGPVRVGVAHGVAEPAAVARLPVLMPMIETAKALEQLEAIADVPGIDGLYVGPADLSLSLGLPVPVDFHAPPFRAALSQIVAVCRQRGLATGIYANPDIAADLAALGFNFITIVNDGDLIMKGAIAALRGVGAS</sequence>